<dbReference type="SUPFAM" id="SSF57756">
    <property type="entry name" value="Retrovirus zinc finger-like domains"/>
    <property type="match status" value="1"/>
</dbReference>
<dbReference type="Pfam" id="PF05834">
    <property type="entry name" value="Lycopene_cycl"/>
    <property type="match status" value="1"/>
</dbReference>
<evidence type="ECO:0000313" key="4">
    <source>
        <dbReference type="Proteomes" id="UP001153555"/>
    </source>
</evidence>
<accession>A0A9N7RDE6</accession>
<keyword evidence="1" id="KW-0863">Zinc-finger</keyword>
<dbReference type="SUPFAM" id="SSF51905">
    <property type="entry name" value="FAD/NAD(P)-binding domain"/>
    <property type="match status" value="1"/>
</dbReference>
<dbReference type="PANTHER" id="PTHR39757">
    <property type="match status" value="1"/>
</dbReference>
<sequence length="452" mass="50869">MVCWNCENPGHMKSECRAPRKDKEGRTANAATEDTTDALLLSVRSSLDDWIVDSGASFHSCSSRDIMEPYTAGLGRRRGGYCVETHRRIQPLLLGGRRSSWRQQRIAQHKWARCKRRRDQVRAYHFKRPLTQNPSTKYRQRVHRSTKVASFLDLKPMSKPKPLDFDLPLFNPADKTHFDVIVIGADPAGLRLAEQVSRHGINVCCIDPSPLSMWPNNYGVWVDEFETLGLGDCLDKTWPTASVVIDERNTKHLDHPYGRVSRKEMKTKFLSGCAANGTVRFHKTKAWKVEHEEFKSLVSCVDGSELRASLVVDASGCSSNFVEYDKPRNPGFQIAHGILAEVDGHPFDVDQMLLMDWRDSHLENEPEPLIATLAPRVTIALVTLFERPSACPLLAPEVFRPRAVPLNHHLCPRVAVTSSMFLLSARPSPPCLSLSPSQTTEYAASVPVNVRR</sequence>
<dbReference type="GO" id="GO:0008270">
    <property type="term" value="F:zinc ion binding"/>
    <property type="evidence" value="ECO:0007669"/>
    <property type="project" value="UniProtKB-KW"/>
</dbReference>
<dbReference type="PANTHER" id="PTHR39757:SF9">
    <property type="entry name" value="CAPSANTHIN_CAPSORUBIN SYNTHASE, CHROMOPLAST PROTEIN"/>
    <property type="match status" value="1"/>
</dbReference>
<dbReference type="EMBL" id="CACSLK010026072">
    <property type="protein sequence ID" value="CAA0825240.1"/>
    <property type="molecule type" value="Genomic_DNA"/>
</dbReference>
<dbReference type="InterPro" id="IPR036188">
    <property type="entry name" value="FAD/NAD-bd_sf"/>
</dbReference>
<dbReference type="SMART" id="SM00343">
    <property type="entry name" value="ZnF_C2HC"/>
    <property type="match status" value="1"/>
</dbReference>
<comment type="caution">
    <text evidence="3">The sequence shown here is derived from an EMBL/GenBank/DDBJ whole genome shotgun (WGS) entry which is preliminary data.</text>
</comment>
<dbReference type="Proteomes" id="UP001153555">
    <property type="component" value="Unassembled WGS sequence"/>
</dbReference>
<keyword evidence="1" id="KW-0862">Zinc</keyword>
<name>A0A9N7RDE6_STRHE</name>
<dbReference type="Gene3D" id="3.50.50.60">
    <property type="entry name" value="FAD/NAD(P)-binding domain"/>
    <property type="match status" value="1"/>
</dbReference>
<dbReference type="OrthoDB" id="1716816at2759"/>
<dbReference type="AlphaFoldDB" id="A0A9N7RDE6"/>
<dbReference type="InterPro" id="IPR001878">
    <property type="entry name" value="Znf_CCHC"/>
</dbReference>
<dbReference type="InterPro" id="IPR036875">
    <property type="entry name" value="Znf_CCHC_sf"/>
</dbReference>
<evidence type="ECO:0000256" key="1">
    <source>
        <dbReference type="PROSITE-ProRule" id="PRU00047"/>
    </source>
</evidence>
<reference evidence="3" key="1">
    <citation type="submission" date="2019-12" db="EMBL/GenBank/DDBJ databases">
        <authorList>
            <person name="Scholes J."/>
        </authorList>
    </citation>
    <scope>NUCLEOTIDE SEQUENCE</scope>
</reference>
<feature type="domain" description="CCHC-type" evidence="2">
    <location>
        <begin position="3"/>
        <end position="17"/>
    </location>
</feature>
<protein>
    <submittedName>
        <fullName evidence="3">Lycopene beta cyclase- chloroplastic</fullName>
    </submittedName>
</protein>
<evidence type="ECO:0000259" key="2">
    <source>
        <dbReference type="PROSITE" id="PS50158"/>
    </source>
</evidence>
<gene>
    <name evidence="3" type="ORF">SHERM_22024</name>
</gene>
<organism evidence="3 4">
    <name type="scientific">Striga hermonthica</name>
    <name type="common">Purple witchweed</name>
    <name type="synonym">Buchnera hermonthica</name>
    <dbReference type="NCBI Taxonomy" id="68872"/>
    <lineage>
        <taxon>Eukaryota</taxon>
        <taxon>Viridiplantae</taxon>
        <taxon>Streptophyta</taxon>
        <taxon>Embryophyta</taxon>
        <taxon>Tracheophyta</taxon>
        <taxon>Spermatophyta</taxon>
        <taxon>Magnoliopsida</taxon>
        <taxon>eudicotyledons</taxon>
        <taxon>Gunneridae</taxon>
        <taxon>Pentapetalae</taxon>
        <taxon>asterids</taxon>
        <taxon>lamiids</taxon>
        <taxon>Lamiales</taxon>
        <taxon>Orobanchaceae</taxon>
        <taxon>Buchnereae</taxon>
        <taxon>Striga</taxon>
    </lineage>
</organism>
<proteinExistence type="predicted"/>
<dbReference type="Pfam" id="PF00098">
    <property type="entry name" value="zf-CCHC"/>
    <property type="match status" value="1"/>
</dbReference>
<keyword evidence="4" id="KW-1185">Reference proteome</keyword>
<dbReference type="PROSITE" id="PS50158">
    <property type="entry name" value="ZF_CCHC"/>
    <property type="match status" value="1"/>
</dbReference>
<evidence type="ECO:0000313" key="3">
    <source>
        <dbReference type="EMBL" id="CAA0825240.1"/>
    </source>
</evidence>
<dbReference type="GO" id="GO:0003676">
    <property type="term" value="F:nucleic acid binding"/>
    <property type="evidence" value="ECO:0007669"/>
    <property type="project" value="InterPro"/>
</dbReference>
<keyword evidence="1" id="KW-0479">Metal-binding</keyword>